<dbReference type="Gene3D" id="3.40.50.300">
    <property type="entry name" value="P-loop containing nucleotide triphosphate hydrolases"/>
    <property type="match status" value="1"/>
</dbReference>
<dbReference type="InterPro" id="IPR017871">
    <property type="entry name" value="ABC_transporter-like_CS"/>
</dbReference>
<evidence type="ECO:0000256" key="5">
    <source>
        <dbReference type="ARBA" id="ARBA00022967"/>
    </source>
</evidence>
<dbReference type="Pfam" id="PF00005">
    <property type="entry name" value="ABC_tran"/>
    <property type="match status" value="1"/>
</dbReference>
<dbReference type="InterPro" id="IPR003439">
    <property type="entry name" value="ABC_transporter-like_ATP-bd"/>
</dbReference>
<dbReference type="Gene3D" id="2.40.50.140">
    <property type="entry name" value="Nucleic acid-binding proteins"/>
    <property type="match status" value="1"/>
</dbReference>
<gene>
    <name evidence="8" type="ORF">ACFOWZ_00805</name>
</gene>
<dbReference type="InterPro" id="IPR003593">
    <property type="entry name" value="AAA+_ATPase"/>
</dbReference>
<dbReference type="EMBL" id="JBHRZI010000003">
    <property type="protein sequence ID" value="MFC3889996.1"/>
    <property type="molecule type" value="Genomic_DNA"/>
</dbReference>
<dbReference type="Pfam" id="PF17912">
    <property type="entry name" value="OB_MalK"/>
    <property type="match status" value="1"/>
</dbReference>
<dbReference type="InterPro" id="IPR047641">
    <property type="entry name" value="ABC_transpr_MalK/UgpC-like"/>
</dbReference>
<dbReference type="SUPFAM" id="SSF50331">
    <property type="entry name" value="MOP-like"/>
    <property type="match status" value="1"/>
</dbReference>
<dbReference type="Proteomes" id="UP001595690">
    <property type="component" value="Unassembled WGS sequence"/>
</dbReference>
<feature type="domain" description="ABC transporter" evidence="7">
    <location>
        <begin position="4"/>
        <end position="235"/>
    </location>
</feature>
<keyword evidence="1" id="KW-0813">Transport</keyword>
<protein>
    <submittedName>
        <fullName evidence="8">ABC transporter ATP-binding protein</fullName>
    </submittedName>
</protein>
<dbReference type="InterPro" id="IPR015855">
    <property type="entry name" value="ABC_transpr_MalK-like"/>
</dbReference>
<evidence type="ECO:0000256" key="6">
    <source>
        <dbReference type="ARBA" id="ARBA00023136"/>
    </source>
</evidence>
<dbReference type="InterPro" id="IPR012340">
    <property type="entry name" value="NA-bd_OB-fold"/>
</dbReference>
<evidence type="ECO:0000259" key="7">
    <source>
        <dbReference type="PROSITE" id="PS50893"/>
    </source>
</evidence>
<keyword evidence="4 8" id="KW-0067">ATP-binding</keyword>
<dbReference type="GO" id="GO:0005524">
    <property type="term" value="F:ATP binding"/>
    <property type="evidence" value="ECO:0007669"/>
    <property type="project" value="UniProtKB-KW"/>
</dbReference>
<dbReference type="SMART" id="SM00382">
    <property type="entry name" value="AAA"/>
    <property type="match status" value="1"/>
</dbReference>
<dbReference type="RefSeq" id="WP_382367149.1">
    <property type="nucleotide sequence ID" value="NZ_JBHRZI010000003.1"/>
</dbReference>
<dbReference type="InterPro" id="IPR040582">
    <property type="entry name" value="OB_MalK-like"/>
</dbReference>
<evidence type="ECO:0000256" key="4">
    <source>
        <dbReference type="ARBA" id="ARBA00022840"/>
    </source>
</evidence>
<keyword evidence="3" id="KW-0547">Nucleotide-binding</keyword>
<dbReference type="InterPro" id="IPR027417">
    <property type="entry name" value="P-loop_NTPase"/>
</dbReference>
<name>A0ABV8BKA5_9PSEU</name>
<evidence type="ECO:0000313" key="9">
    <source>
        <dbReference type="Proteomes" id="UP001595690"/>
    </source>
</evidence>
<dbReference type="PANTHER" id="PTHR43875">
    <property type="entry name" value="MALTODEXTRIN IMPORT ATP-BINDING PROTEIN MSMX"/>
    <property type="match status" value="1"/>
</dbReference>
<keyword evidence="9" id="KW-1185">Reference proteome</keyword>
<dbReference type="NCBIfam" id="NF008653">
    <property type="entry name" value="PRK11650.1"/>
    <property type="match status" value="1"/>
</dbReference>
<evidence type="ECO:0000256" key="2">
    <source>
        <dbReference type="ARBA" id="ARBA00022475"/>
    </source>
</evidence>
<keyword evidence="2" id="KW-1003">Cell membrane</keyword>
<dbReference type="PROSITE" id="PS50893">
    <property type="entry name" value="ABC_TRANSPORTER_2"/>
    <property type="match status" value="1"/>
</dbReference>
<evidence type="ECO:0000256" key="1">
    <source>
        <dbReference type="ARBA" id="ARBA00022448"/>
    </source>
</evidence>
<keyword evidence="6" id="KW-0472">Membrane</keyword>
<dbReference type="PANTHER" id="PTHR43875:SF15">
    <property type="entry name" value="TREHALOSE IMPORT ATP-BINDING PROTEIN SUGC"/>
    <property type="match status" value="1"/>
</dbReference>
<evidence type="ECO:0000313" key="8">
    <source>
        <dbReference type="EMBL" id="MFC3889996.1"/>
    </source>
</evidence>
<dbReference type="InterPro" id="IPR008995">
    <property type="entry name" value="Mo/tungstate-bd_C_term_dom"/>
</dbReference>
<dbReference type="CDD" id="cd03301">
    <property type="entry name" value="ABC_MalK_N"/>
    <property type="match status" value="1"/>
</dbReference>
<accession>A0ABV8BKA5</accession>
<organism evidence="8 9">
    <name type="scientific">Lentzea rhizosphaerae</name>
    <dbReference type="NCBI Taxonomy" id="2041025"/>
    <lineage>
        <taxon>Bacteria</taxon>
        <taxon>Bacillati</taxon>
        <taxon>Actinomycetota</taxon>
        <taxon>Actinomycetes</taxon>
        <taxon>Pseudonocardiales</taxon>
        <taxon>Pseudonocardiaceae</taxon>
        <taxon>Lentzea</taxon>
    </lineage>
</organism>
<evidence type="ECO:0000256" key="3">
    <source>
        <dbReference type="ARBA" id="ARBA00022741"/>
    </source>
</evidence>
<reference evidence="9" key="1">
    <citation type="journal article" date="2019" name="Int. J. Syst. Evol. Microbiol.">
        <title>The Global Catalogue of Microorganisms (GCM) 10K type strain sequencing project: providing services to taxonomists for standard genome sequencing and annotation.</title>
        <authorList>
            <consortium name="The Broad Institute Genomics Platform"/>
            <consortium name="The Broad Institute Genome Sequencing Center for Infectious Disease"/>
            <person name="Wu L."/>
            <person name="Ma J."/>
        </authorList>
    </citation>
    <scope>NUCLEOTIDE SEQUENCE [LARGE SCALE GENOMIC DNA]</scope>
    <source>
        <strain evidence="9">CGMCC 4.7405</strain>
    </source>
</reference>
<dbReference type="SUPFAM" id="SSF52540">
    <property type="entry name" value="P-loop containing nucleoside triphosphate hydrolases"/>
    <property type="match status" value="1"/>
</dbReference>
<proteinExistence type="predicted"/>
<sequence length="394" mass="42622">MAEIVLDQVTKRYPDGALAVQEVNLEIADGEFIILVGPSGCGKSTTLNMIAGLEDITEGELRIGGQRVNEKAPKDRDIAMVFQSYALYPHMTVKENMAFPLRLAKVDNTTVEKKVREAAEILDLTQHLERKPSNLSGGQRQRVAMGRAIVRNPKAFLMDEPLSNLDAKLRVQMRTSVSRLQKQLGTTTVYVTHDQTEAMTLGDRVVVMRGGVVQQIGAPQFLYDHPANLFVAGFIGSPSMNFVPATLENGSLRSVLGDCTLTDRVRQLVEGADAPREVIMGIRPEHFEDAALVDAGALSSGGKFTSQVDVLESMGSDKFAYFNLTGEQAASAELQELAADAGSDDVPGDGISLVTRLSSASGAVEGASADIWFDADKIQLFDPSSGRNLTYTER</sequence>
<keyword evidence="5" id="KW-1278">Translocase</keyword>
<dbReference type="Gene3D" id="2.40.50.100">
    <property type="match status" value="1"/>
</dbReference>
<comment type="caution">
    <text evidence="8">The sequence shown here is derived from an EMBL/GenBank/DDBJ whole genome shotgun (WGS) entry which is preliminary data.</text>
</comment>
<dbReference type="PROSITE" id="PS00211">
    <property type="entry name" value="ABC_TRANSPORTER_1"/>
    <property type="match status" value="1"/>
</dbReference>